<dbReference type="CDD" id="cd04475">
    <property type="entry name" value="RPA1_DBD_B"/>
    <property type="match status" value="1"/>
</dbReference>
<dbReference type="Gene3D" id="2.40.50.140">
    <property type="entry name" value="Nucleic acid-binding proteins"/>
    <property type="match status" value="4"/>
</dbReference>
<dbReference type="InterPro" id="IPR031657">
    <property type="entry name" value="REPA_OB_2"/>
</dbReference>
<dbReference type="FunFam" id="2.40.50.140:FF:000064">
    <property type="entry name" value="Replication protein A subunit"/>
    <property type="match status" value="1"/>
</dbReference>
<feature type="compositionally biased region" description="Gly residues" evidence="10">
    <location>
        <begin position="153"/>
        <end position="165"/>
    </location>
</feature>
<evidence type="ECO:0000259" key="11">
    <source>
        <dbReference type="Pfam" id="PF04057"/>
    </source>
</evidence>
<reference evidence="14 15" key="1">
    <citation type="submission" date="2019-06" db="EMBL/GenBank/DDBJ databases">
        <authorList>
            <person name="Palmer J.M."/>
        </authorList>
    </citation>
    <scope>NUCLEOTIDE SEQUENCE [LARGE SCALE GENOMIC DNA]</scope>
    <source>
        <strain evidence="14 15">TWF106</strain>
    </source>
</reference>
<dbReference type="InterPro" id="IPR012340">
    <property type="entry name" value="NA-bd_OB-fold"/>
</dbReference>
<evidence type="ECO:0000313" key="14">
    <source>
        <dbReference type="EMBL" id="KAF3221536.1"/>
    </source>
</evidence>
<feature type="domain" description="Replication factor-A protein 1 N-terminal" evidence="11">
    <location>
        <begin position="7"/>
        <end position="105"/>
    </location>
</feature>
<keyword evidence="4 9" id="KW-0479">Metal-binding</keyword>
<dbReference type="NCBIfam" id="TIGR00617">
    <property type="entry name" value="rpa1"/>
    <property type="match status" value="1"/>
</dbReference>
<comment type="subunit">
    <text evidence="9">Component of the heterotrimeric canonical replication protein A complex (RPA).</text>
</comment>
<keyword evidence="8 9" id="KW-0539">Nucleus</keyword>
<evidence type="ECO:0000256" key="9">
    <source>
        <dbReference type="RuleBase" id="RU364130"/>
    </source>
</evidence>
<evidence type="ECO:0000256" key="2">
    <source>
        <dbReference type="ARBA" id="ARBA00005690"/>
    </source>
</evidence>
<organism evidence="14 15">
    <name type="scientific">Orbilia oligospora</name>
    <name type="common">Nematode-trapping fungus</name>
    <name type="synonym">Arthrobotrys oligospora</name>
    <dbReference type="NCBI Taxonomy" id="2813651"/>
    <lineage>
        <taxon>Eukaryota</taxon>
        <taxon>Fungi</taxon>
        <taxon>Dikarya</taxon>
        <taxon>Ascomycota</taxon>
        <taxon>Pezizomycotina</taxon>
        <taxon>Orbiliomycetes</taxon>
        <taxon>Orbiliales</taxon>
        <taxon>Orbiliaceae</taxon>
        <taxon>Orbilia</taxon>
    </lineage>
</organism>
<gene>
    <name evidence="14" type="primary">RFA1</name>
    <name evidence="14" type="ORF">TWF106_006135</name>
</gene>
<evidence type="ECO:0000256" key="3">
    <source>
        <dbReference type="ARBA" id="ARBA00022705"/>
    </source>
</evidence>
<evidence type="ECO:0000256" key="5">
    <source>
        <dbReference type="ARBA" id="ARBA00022771"/>
    </source>
</evidence>
<evidence type="ECO:0000256" key="4">
    <source>
        <dbReference type="ARBA" id="ARBA00022723"/>
    </source>
</evidence>
<feature type="domain" description="Replication factor A C-terminal" evidence="12">
    <location>
        <begin position="456"/>
        <end position="600"/>
    </location>
</feature>
<dbReference type="GO" id="GO:0008270">
    <property type="term" value="F:zinc ion binding"/>
    <property type="evidence" value="ECO:0007669"/>
    <property type="project" value="UniProtKB-KW"/>
</dbReference>
<dbReference type="GO" id="GO:0006260">
    <property type="term" value="P:DNA replication"/>
    <property type="evidence" value="ECO:0007669"/>
    <property type="project" value="UniProtKB-KW"/>
</dbReference>
<evidence type="ECO:0000256" key="1">
    <source>
        <dbReference type="ARBA" id="ARBA00004123"/>
    </source>
</evidence>
<sequence length="609" mass="67263">MASKLSGGSLAAIFAAGCENPKEAWKDPIMQILLVKKIEAQGKTPERYRIVVSDGIHFTQGMIASQSNHLMAENKIEKGSIVRMKEYEAGKVKDKSVLIVLAVELAQEATEEKIGDPKQVTPDSASELAQQRAAQQPTTTSNFYGNRPANAGRGAGGAGGAGPSRGAGQSSRGQPAGISLIESLSPYQNRWTIKARCIHRGEIKSWKNAKGDGRLFAVSFKDQSAEIKATGFGDQVDSLYHVFEEGSVYLISKCKVQIAKRQFSNIDNDYELVFDRDSEVQKVDDDEGVPQQQYNFVTLQDLQNTEKDAQIDVIGILKEIGESNSIVSAKTQKAFTKRDLQLVDDTGYTVKLTVWGKSAEKFEIMPESVLAVKGVKVSDFGGRSLSMQNSSTMQVDPDLEEAHRLKGWFSSEGRDTNFNSHKGLSTGGADGNRPSVFKTVQQALDENVGFGETADFYTLKATISYIKNEGHSYPACKTEGCSKKVVEFNGSWRCEKCSVNWPEPEYRYILTCSAYDHTGQTWLNVFDDAGKIIMGTTASDLHAMQDYDESSYEATMKKAASQTWMFRIRAQQEVYQDVPRVRNRVLSAQKIDYAAEATRLINMINLYSS</sequence>
<feature type="domain" description="Replication protein A OB" evidence="13">
    <location>
        <begin position="299"/>
        <end position="396"/>
    </location>
</feature>
<dbReference type="EMBL" id="WIWS01000029">
    <property type="protein sequence ID" value="KAF3221536.1"/>
    <property type="molecule type" value="Genomic_DNA"/>
</dbReference>
<keyword evidence="5 9" id="KW-0863">Zinc-finger</keyword>
<dbReference type="AlphaFoldDB" id="A0A6G1MNP9"/>
<dbReference type="Proteomes" id="UP000472727">
    <property type="component" value="Unassembled WGS sequence"/>
</dbReference>
<dbReference type="CDD" id="cd04474">
    <property type="entry name" value="RPA1_DBD_A"/>
    <property type="match status" value="1"/>
</dbReference>
<feature type="compositionally biased region" description="Low complexity" evidence="10">
    <location>
        <begin position="166"/>
        <end position="175"/>
    </location>
</feature>
<dbReference type="CDD" id="cd04477">
    <property type="entry name" value="RPA1N"/>
    <property type="match status" value="1"/>
</dbReference>
<dbReference type="GO" id="GO:0007004">
    <property type="term" value="P:telomere maintenance via telomerase"/>
    <property type="evidence" value="ECO:0007669"/>
    <property type="project" value="UniProtKB-ARBA"/>
</dbReference>
<evidence type="ECO:0000256" key="6">
    <source>
        <dbReference type="ARBA" id="ARBA00022833"/>
    </source>
</evidence>
<feature type="compositionally biased region" description="Low complexity" evidence="10">
    <location>
        <begin position="129"/>
        <end position="152"/>
    </location>
</feature>
<dbReference type="CDD" id="cd04476">
    <property type="entry name" value="RPA1_DBD_C"/>
    <property type="match status" value="1"/>
</dbReference>
<dbReference type="Pfam" id="PF04057">
    <property type="entry name" value="Rep-A_N"/>
    <property type="match status" value="1"/>
</dbReference>
<dbReference type="PROSITE" id="PS51257">
    <property type="entry name" value="PROKAR_LIPOPROTEIN"/>
    <property type="match status" value="1"/>
</dbReference>
<evidence type="ECO:0000256" key="10">
    <source>
        <dbReference type="SAM" id="MobiDB-lite"/>
    </source>
</evidence>
<dbReference type="FunFam" id="2.40.50.140:FF:000041">
    <property type="entry name" value="Replication protein A subunit"/>
    <property type="match status" value="1"/>
</dbReference>
<evidence type="ECO:0000259" key="13">
    <source>
        <dbReference type="Pfam" id="PF16900"/>
    </source>
</evidence>
<evidence type="ECO:0000259" key="12">
    <source>
        <dbReference type="Pfam" id="PF08646"/>
    </source>
</evidence>
<comment type="caution">
    <text evidence="14">The sequence shown here is derived from an EMBL/GenBank/DDBJ whole genome shotgun (WGS) entry which is preliminary data.</text>
</comment>
<dbReference type="InterPro" id="IPR007199">
    <property type="entry name" value="Rep_factor-A_N"/>
</dbReference>
<comment type="subcellular location">
    <subcellularLocation>
        <location evidence="1 9">Nucleus</location>
    </subcellularLocation>
</comment>
<dbReference type="InterPro" id="IPR013955">
    <property type="entry name" value="Rep_factor-A_C"/>
</dbReference>
<dbReference type="SUPFAM" id="SSF50249">
    <property type="entry name" value="Nucleic acid-binding proteins"/>
    <property type="match status" value="4"/>
</dbReference>
<feature type="region of interest" description="Disordered" evidence="10">
    <location>
        <begin position="112"/>
        <end position="175"/>
    </location>
</feature>
<comment type="similarity">
    <text evidence="2 9">Belongs to the replication factor A protein 1 family.</text>
</comment>
<dbReference type="InterPro" id="IPR047192">
    <property type="entry name" value="Euk_RPA1_DBD_C"/>
</dbReference>
<comment type="function">
    <text evidence="9">As part of the replication protein A (RPA/RP-A), a single-stranded DNA-binding heterotrimeric complex, may play an essential role in DNA replication, recombination and repair. Binds and stabilizes single-stranded DNA intermediates, preventing complementary DNA reannealing and recruiting different proteins involved in DNA metabolism.</text>
</comment>
<proteinExistence type="inferred from homology"/>
<dbReference type="PANTHER" id="PTHR47165">
    <property type="entry name" value="OS03G0429900 PROTEIN"/>
    <property type="match status" value="1"/>
</dbReference>
<name>A0A6G1MNP9_ORBOL</name>
<keyword evidence="6 9" id="KW-0862">Zinc</keyword>
<dbReference type="GO" id="GO:0005662">
    <property type="term" value="C:DNA replication factor A complex"/>
    <property type="evidence" value="ECO:0007669"/>
    <property type="project" value="UniProtKB-ARBA"/>
</dbReference>
<dbReference type="GO" id="GO:0000781">
    <property type="term" value="C:chromosome, telomeric region"/>
    <property type="evidence" value="ECO:0007669"/>
    <property type="project" value="UniProtKB-ARBA"/>
</dbReference>
<dbReference type="InterPro" id="IPR004591">
    <property type="entry name" value="Rfa1"/>
</dbReference>
<accession>A0A6G1MNP9</accession>
<dbReference type="Pfam" id="PF16900">
    <property type="entry name" value="REPA_OB_2"/>
    <property type="match status" value="1"/>
</dbReference>
<keyword evidence="7 9" id="KW-0238">DNA-binding</keyword>
<dbReference type="FunFam" id="2.40.50.140:FF:000117">
    <property type="entry name" value="Replication protein A subunit"/>
    <property type="match status" value="1"/>
</dbReference>
<dbReference type="Pfam" id="PF08646">
    <property type="entry name" value="Rep_fac-A_C"/>
    <property type="match status" value="1"/>
</dbReference>
<dbReference type="PANTHER" id="PTHR47165:SF4">
    <property type="entry name" value="OS03G0429900 PROTEIN"/>
    <property type="match status" value="1"/>
</dbReference>
<dbReference type="GO" id="GO:0006310">
    <property type="term" value="P:DNA recombination"/>
    <property type="evidence" value="ECO:0007669"/>
    <property type="project" value="InterPro"/>
</dbReference>
<keyword evidence="3 9" id="KW-0235">DNA replication</keyword>
<evidence type="ECO:0000256" key="8">
    <source>
        <dbReference type="ARBA" id="ARBA00023242"/>
    </source>
</evidence>
<protein>
    <recommendedName>
        <fullName evidence="9">Replication protein A subunit</fullName>
    </recommendedName>
</protein>
<dbReference type="FunFam" id="2.40.50.140:FF:000090">
    <property type="entry name" value="Replication protein A subunit"/>
    <property type="match status" value="1"/>
</dbReference>
<dbReference type="GO" id="GO:0003697">
    <property type="term" value="F:single-stranded DNA binding"/>
    <property type="evidence" value="ECO:0007669"/>
    <property type="project" value="UniProtKB-ARBA"/>
</dbReference>
<evidence type="ECO:0000256" key="7">
    <source>
        <dbReference type="ARBA" id="ARBA00023125"/>
    </source>
</evidence>
<evidence type="ECO:0000313" key="15">
    <source>
        <dbReference type="Proteomes" id="UP000472727"/>
    </source>
</evidence>
<dbReference type="GO" id="GO:0006281">
    <property type="term" value="P:DNA repair"/>
    <property type="evidence" value="ECO:0007669"/>
    <property type="project" value="InterPro"/>
</dbReference>